<evidence type="ECO:0000256" key="1">
    <source>
        <dbReference type="SAM" id="MobiDB-lite"/>
    </source>
</evidence>
<dbReference type="Proteomes" id="UP000295517">
    <property type="component" value="Chromosome"/>
</dbReference>
<dbReference type="RefSeq" id="WP_135060421.1">
    <property type="nucleotide sequence ID" value="NZ_CP038254.1"/>
</dbReference>
<accession>A0AAX1EG94</accession>
<sequence>MGKKIRDAETGKYVSKEYAEKHPKTTVSETARKPNKPKKKK</sequence>
<dbReference type="EMBL" id="CP038254">
    <property type="protein sequence ID" value="QBR84176.1"/>
    <property type="molecule type" value="Genomic_DNA"/>
</dbReference>
<organism evidence="2 3">
    <name type="scientific">Legionella israelensis</name>
    <dbReference type="NCBI Taxonomy" id="454"/>
    <lineage>
        <taxon>Bacteria</taxon>
        <taxon>Pseudomonadati</taxon>
        <taxon>Pseudomonadota</taxon>
        <taxon>Gammaproteobacteria</taxon>
        <taxon>Legionellales</taxon>
        <taxon>Legionellaceae</taxon>
        <taxon>Legionella</taxon>
    </lineage>
</organism>
<dbReference type="AlphaFoldDB" id="A0AAX1EG94"/>
<evidence type="ECO:0000313" key="3">
    <source>
        <dbReference type="Proteomes" id="UP000295517"/>
    </source>
</evidence>
<proteinExistence type="predicted"/>
<feature type="region of interest" description="Disordered" evidence="1">
    <location>
        <begin position="1"/>
        <end position="41"/>
    </location>
</feature>
<evidence type="ECO:0000313" key="2">
    <source>
        <dbReference type="EMBL" id="QBR84176.1"/>
    </source>
</evidence>
<feature type="compositionally biased region" description="Basic and acidic residues" evidence="1">
    <location>
        <begin position="1"/>
        <end position="23"/>
    </location>
</feature>
<name>A0AAX1EG94_9GAMM</name>
<gene>
    <name evidence="2" type="ORF">E3983_07265</name>
</gene>
<protein>
    <submittedName>
        <fullName evidence="2">Multidrug transporter</fullName>
    </submittedName>
</protein>
<reference evidence="2 3" key="1">
    <citation type="submission" date="2019-03" db="EMBL/GenBank/DDBJ databases">
        <title>Diverse conjugative elements silence natural transformation in Legionella species.</title>
        <authorList>
            <person name="Durieux I."/>
            <person name="Ginevra C."/>
            <person name="Attaiech L."/>
            <person name="Picq K."/>
            <person name="Juan P.A."/>
            <person name="Jarraud S."/>
            <person name="Charpentier X."/>
        </authorList>
    </citation>
    <scope>NUCLEOTIDE SEQUENCE [LARGE SCALE GENOMIC DNA]</scope>
    <source>
        <strain evidence="2 3">HL-0427-4011</strain>
    </source>
</reference>